<dbReference type="Proteomes" id="UP000593564">
    <property type="component" value="Unassembled WGS sequence"/>
</dbReference>
<dbReference type="EMBL" id="JACBKZ010000002">
    <property type="protein sequence ID" value="KAF5956848.1"/>
    <property type="molecule type" value="Genomic_DNA"/>
</dbReference>
<name>A0A7J7HY48_CAMSI</name>
<gene>
    <name evidence="1" type="ORF">HYC85_004073</name>
</gene>
<accession>A0A7J7HY48</accession>
<proteinExistence type="predicted"/>
<reference evidence="2" key="1">
    <citation type="journal article" date="2020" name="Nat. Commun.">
        <title>Genome assembly of wild tea tree DASZ reveals pedigree and selection history of tea varieties.</title>
        <authorList>
            <person name="Zhang W."/>
            <person name="Zhang Y."/>
            <person name="Qiu H."/>
            <person name="Guo Y."/>
            <person name="Wan H."/>
            <person name="Zhang X."/>
            <person name="Scossa F."/>
            <person name="Alseekh S."/>
            <person name="Zhang Q."/>
            <person name="Wang P."/>
            <person name="Xu L."/>
            <person name="Schmidt M.H."/>
            <person name="Jia X."/>
            <person name="Li D."/>
            <person name="Zhu A."/>
            <person name="Guo F."/>
            <person name="Chen W."/>
            <person name="Ni D."/>
            <person name="Usadel B."/>
            <person name="Fernie A.R."/>
            <person name="Wen W."/>
        </authorList>
    </citation>
    <scope>NUCLEOTIDE SEQUENCE [LARGE SCALE GENOMIC DNA]</scope>
    <source>
        <strain evidence="2">cv. G240</strain>
    </source>
</reference>
<sequence length="64" mass="7525">MRFKPHEHLNKSNHQRVSLRNIRITKAQWLMPQAIHFTGGNDSKPPPRCLVYGKKSKSCYECYP</sequence>
<protein>
    <submittedName>
        <fullName evidence="1">Uncharacterized protein</fullName>
    </submittedName>
</protein>
<reference evidence="1 2" key="2">
    <citation type="submission" date="2020-07" db="EMBL/GenBank/DDBJ databases">
        <title>Genome assembly of wild tea tree DASZ reveals pedigree and selection history of tea varieties.</title>
        <authorList>
            <person name="Zhang W."/>
        </authorList>
    </citation>
    <scope>NUCLEOTIDE SEQUENCE [LARGE SCALE GENOMIC DNA]</scope>
    <source>
        <strain evidence="2">cv. G240</strain>
        <tissue evidence="1">Leaf</tissue>
    </source>
</reference>
<keyword evidence="2" id="KW-1185">Reference proteome</keyword>
<dbReference type="AlphaFoldDB" id="A0A7J7HY48"/>
<evidence type="ECO:0000313" key="1">
    <source>
        <dbReference type="EMBL" id="KAF5956848.1"/>
    </source>
</evidence>
<organism evidence="1 2">
    <name type="scientific">Camellia sinensis</name>
    <name type="common">Tea plant</name>
    <name type="synonym">Thea sinensis</name>
    <dbReference type="NCBI Taxonomy" id="4442"/>
    <lineage>
        <taxon>Eukaryota</taxon>
        <taxon>Viridiplantae</taxon>
        <taxon>Streptophyta</taxon>
        <taxon>Embryophyta</taxon>
        <taxon>Tracheophyta</taxon>
        <taxon>Spermatophyta</taxon>
        <taxon>Magnoliopsida</taxon>
        <taxon>eudicotyledons</taxon>
        <taxon>Gunneridae</taxon>
        <taxon>Pentapetalae</taxon>
        <taxon>asterids</taxon>
        <taxon>Ericales</taxon>
        <taxon>Theaceae</taxon>
        <taxon>Camellia</taxon>
    </lineage>
</organism>
<comment type="caution">
    <text evidence="1">The sequence shown here is derived from an EMBL/GenBank/DDBJ whole genome shotgun (WGS) entry which is preliminary data.</text>
</comment>
<evidence type="ECO:0000313" key="2">
    <source>
        <dbReference type="Proteomes" id="UP000593564"/>
    </source>
</evidence>